<dbReference type="Proteomes" id="UP001458880">
    <property type="component" value="Unassembled WGS sequence"/>
</dbReference>
<organism evidence="1 2">
    <name type="scientific">Popillia japonica</name>
    <name type="common">Japanese beetle</name>
    <dbReference type="NCBI Taxonomy" id="7064"/>
    <lineage>
        <taxon>Eukaryota</taxon>
        <taxon>Metazoa</taxon>
        <taxon>Ecdysozoa</taxon>
        <taxon>Arthropoda</taxon>
        <taxon>Hexapoda</taxon>
        <taxon>Insecta</taxon>
        <taxon>Pterygota</taxon>
        <taxon>Neoptera</taxon>
        <taxon>Endopterygota</taxon>
        <taxon>Coleoptera</taxon>
        <taxon>Polyphaga</taxon>
        <taxon>Scarabaeiformia</taxon>
        <taxon>Scarabaeidae</taxon>
        <taxon>Rutelinae</taxon>
        <taxon>Popillia</taxon>
    </lineage>
</organism>
<evidence type="ECO:0000313" key="1">
    <source>
        <dbReference type="EMBL" id="KAK9686427.1"/>
    </source>
</evidence>
<sequence length="108" mass="12075">MESEILIDGSTFLTNFYIVPNDVLSTHDIIGLELLKQAELIVDNNGVQINRLPEDVPVMSIEPGVEHEPDVEGIVLPYLDDLIIPSRDEEEGLSRLKMMLQTAKKSTD</sequence>
<name>A0AAW1IAW8_POPJA</name>
<keyword evidence="2" id="KW-1185">Reference proteome</keyword>
<evidence type="ECO:0000313" key="2">
    <source>
        <dbReference type="Proteomes" id="UP001458880"/>
    </source>
</evidence>
<accession>A0AAW1IAW8</accession>
<dbReference type="EMBL" id="JASPKY010000707">
    <property type="protein sequence ID" value="KAK9686427.1"/>
    <property type="molecule type" value="Genomic_DNA"/>
</dbReference>
<proteinExistence type="predicted"/>
<dbReference type="AlphaFoldDB" id="A0AAW1IAW8"/>
<comment type="caution">
    <text evidence="1">The sequence shown here is derived from an EMBL/GenBank/DDBJ whole genome shotgun (WGS) entry which is preliminary data.</text>
</comment>
<gene>
    <name evidence="1" type="ORF">QE152_g37200</name>
</gene>
<reference evidence="1 2" key="1">
    <citation type="journal article" date="2024" name="BMC Genomics">
        <title>De novo assembly and annotation of Popillia japonica's genome with initial clues to its potential as an invasive pest.</title>
        <authorList>
            <person name="Cucini C."/>
            <person name="Boschi S."/>
            <person name="Funari R."/>
            <person name="Cardaioli E."/>
            <person name="Iannotti N."/>
            <person name="Marturano G."/>
            <person name="Paoli F."/>
            <person name="Bruttini M."/>
            <person name="Carapelli A."/>
            <person name="Frati F."/>
            <person name="Nardi F."/>
        </authorList>
    </citation>
    <scope>NUCLEOTIDE SEQUENCE [LARGE SCALE GENOMIC DNA]</scope>
    <source>
        <strain evidence="1">DMR45628</strain>
    </source>
</reference>
<protein>
    <submittedName>
        <fullName evidence="1">Uncharacterized protein</fullName>
    </submittedName>
</protein>